<dbReference type="EMBL" id="CP082904">
    <property type="protein sequence ID" value="UQY44121.1"/>
    <property type="molecule type" value="Genomic_DNA"/>
</dbReference>
<comment type="similarity">
    <text evidence="5">Belongs to the nitroreductase family. HadB/RutE subfamily.</text>
</comment>
<evidence type="ECO:0000256" key="1">
    <source>
        <dbReference type="ARBA" id="ARBA00022630"/>
    </source>
</evidence>
<evidence type="ECO:0000256" key="5">
    <source>
        <dbReference type="HAMAP-Rule" id="MF_01204"/>
    </source>
</evidence>
<evidence type="ECO:0000256" key="4">
    <source>
        <dbReference type="ARBA" id="ARBA00023002"/>
    </source>
</evidence>
<dbReference type="EC" id="1.1.1.298" evidence="5"/>
<evidence type="ECO:0000259" key="6">
    <source>
        <dbReference type="Pfam" id="PF00881"/>
    </source>
</evidence>
<dbReference type="NCBIfam" id="NF003768">
    <property type="entry name" value="PRK05365.1"/>
    <property type="match status" value="1"/>
</dbReference>
<keyword evidence="1 5" id="KW-0285">Flavoprotein</keyword>
<dbReference type="InterPro" id="IPR029479">
    <property type="entry name" value="Nitroreductase"/>
</dbReference>
<dbReference type="InterPro" id="IPR000415">
    <property type="entry name" value="Nitroreductase-like"/>
</dbReference>
<keyword evidence="3 5" id="KW-0521">NADP</keyword>
<evidence type="ECO:0000256" key="2">
    <source>
        <dbReference type="ARBA" id="ARBA00022643"/>
    </source>
</evidence>
<comment type="function">
    <text evidence="5">May reduce toxic product malonic semialdehyde to 3-hydroxypropionic acid, which is excreted.</text>
</comment>
<evidence type="ECO:0000313" key="8">
    <source>
        <dbReference type="Proteomes" id="UP001056635"/>
    </source>
</evidence>
<organism evidence="7 8">
    <name type="scientific">Mixta hanseatica</name>
    <dbReference type="NCBI Taxonomy" id="2872648"/>
    <lineage>
        <taxon>Bacteria</taxon>
        <taxon>Pseudomonadati</taxon>
        <taxon>Pseudomonadota</taxon>
        <taxon>Gammaproteobacteria</taxon>
        <taxon>Enterobacterales</taxon>
        <taxon>Erwiniaceae</taxon>
        <taxon>Mixta</taxon>
    </lineage>
</organism>
<proteinExistence type="inferred from homology"/>
<dbReference type="InterPro" id="IPR050461">
    <property type="entry name" value="Nitroreductase_HadB/RutE"/>
</dbReference>
<dbReference type="SUPFAM" id="SSF55469">
    <property type="entry name" value="FMN-dependent nitroreductase-like"/>
    <property type="match status" value="1"/>
</dbReference>
<dbReference type="CDD" id="cd02148">
    <property type="entry name" value="RutE-like"/>
    <property type="match status" value="1"/>
</dbReference>
<comment type="cofactor">
    <cofactor evidence="5">
        <name>FMN</name>
        <dbReference type="ChEBI" id="CHEBI:58210"/>
    </cofactor>
</comment>
<keyword evidence="4 5" id="KW-0560">Oxidoreductase</keyword>
<keyword evidence="5" id="KW-0520">NAD</keyword>
<dbReference type="RefSeq" id="WP_249892747.1">
    <property type="nucleotide sequence ID" value="NZ_CP082904.1"/>
</dbReference>
<evidence type="ECO:0000313" key="7">
    <source>
        <dbReference type="EMBL" id="UQY44121.1"/>
    </source>
</evidence>
<dbReference type="InterPro" id="IPR023936">
    <property type="entry name" value="RutE-like"/>
</dbReference>
<dbReference type="Pfam" id="PF00881">
    <property type="entry name" value="Nitroreductase"/>
    <property type="match status" value="1"/>
</dbReference>
<feature type="domain" description="Nitroreductase" evidence="6">
    <location>
        <begin position="18"/>
        <end position="174"/>
    </location>
</feature>
<evidence type="ECO:0000256" key="3">
    <source>
        <dbReference type="ARBA" id="ARBA00022857"/>
    </source>
</evidence>
<accession>A0ABY4R6U3</accession>
<name>A0ABY4R6U3_9GAMM</name>
<protein>
    <recommendedName>
        <fullName evidence="5">Probable malonic semialdehyde reductase RutE</fullName>
        <ecNumber evidence="5">1.1.1.298</ecNumber>
    </recommendedName>
</protein>
<dbReference type="GO" id="GO:0035527">
    <property type="term" value="F:3-hydroxypropionate dehydrogenase (NADP+) activity"/>
    <property type="evidence" value="ECO:0007669"/>
    <property type="project" value="UniProtKB-EC"/>
</dbReference>
<dbReference type="PANTHER" id="PTHR43543:SF1">
    <property type="entry name" value="MALONIC SEMIALDEHYDE REDUCTASE RUTE-RELATED"/>
    <property type="match status" value="1"/>
</dbReference>
<dbReference type="Proteomes" id="UP001056635">
    <property type="component" value="Chromosome"/>
</dbReference>
<keyword evidence="8" id="KW-1185">Reference proteome</keyword>
<dbReference type="HAMAP" id="MF_01204">
    <property type="entry name" value="Oxidoreductase_RutE_HadB"/>
    <property type="match status" value="1"/>
</dbReference>
<reference evidence="7" key="1">
    <citation type="submission" date="2021-09" db="EMBL/GenBank/DDBJ databases">
        <title>First case of bloodstream infection caused by Mixta hanseatica sp. nov., a member of the Erwiniaceae family.</title>
        <authorList>
            <person name="Both A."/>
            <person name="Huang J."/>
            <person name="Wenzel P."/>
            <person name="Aepfelbacher M."/>
            <person name="Rohde H."/>
            <person name="Christner M."/>
            <person name="Hentschke M."/>
        </authorList>
    </citation>
    <scope>NUCLEOTIDE SEQUENCE</scope>
    <source>
        <strain evidence="7">X22927</strain>
    </source>
</reference>
<gene>
    <name evidence="5" type="primary">rutE</name>
    <name evidence="7" type="ORF">K6958_20250</name>
</gene>
<comment type="catalytic activity">
    <reaction evidence="5">
        <text>3-hydroxypropanoate + NADP(+) = 3-oxopropanoate + NADPH + H(+)</text>
        <dbReference type="Rhea" id="RHEA:26438"/>
        <dbReference type="ChEBI" id="CHEBI:15378"/>
        <dbReference type="ChEBI" id="CHEBI:16510"/>
        <dbReference type="ChEBI" id="CHEBI:33190"/>
        <dbReference type="ChEBI" id="CHEBI:57783"/>
        <dbReference type="ChEBI" id="CHEBI:58349"/>
        <dbReference type="EC" id="1.1.1.298"/>
    </reaction>
</comment>
<dbReference type="PANTHER" id="PTHR43543">
    <property type="entry name" value="MALONIC SEMIALDEHYDE REDUCTASE RUTE-RELATED"/>
    <property type="match status" value="1"/>
</dbReference>
<keyword evidence="2 5" id="KW-0288">FMN</keyword>
<sequence length="196" mass="21388">MAVPLDHQALDILFTTARTHSHWQDKAIDSVLLQQLYQLVSLAPTSANASPGRFVFITSAAGKEKLKPTLSSGNVEKTLSAPVTVIVASDGEFYERLPQLFPWADARSWFTSSPALAEETAFRNSSLQAGYLILAARALGLDAGPMSGFDAEKVNALFFAESNWKANMLINLGYGEASKLHPRLPRLTFNEACRFA</sequence>
<dbReference type="Gene3D" id="3.40.109.10">
    <property type="entry name" value="NADH Oxidase"/>
    <property type="match status" value="1"/>
</dbReference>